<evidence type="ECO:0000313" key="2">
    <source>
        <dbReference type="EMBL" id="EQD66326.1"/>
    </source>
</evidence>
<reference evidence="2" key="1">
    <citation type="submission" date="2013-08" db="EMBL/GenBank/DDBJ databases">
        <authorList>
            <person name="Mendez C."/>
            <person name="Richter M."/>
            <person name="Ferrer M."/>
            <person name="Sanchez J."/>
        </authorList>
    </citation>
    <scope>NUCLEOTIDE SEQUENCE</scope>
</reference>
<dbReference type="EMBL" id="AUZX01005853">
    <property type="protein sequence ID" value="EQD66326.1"/>
    <property type="molecule type" value="Genomic_DNA"/>
</dbReference>
<feature type="region of interest" description="Disordered" evidence="1">
    <location>
        <begin position="66"/>
        <end position="90"/>
    </location>
</feature>
<protein>
    <submittedName>
        <fullName evidence="2">Type III restriction protein res subunit</fullName>
    </submittedName>
</protein>
<organism evidence="2">
    <name type="scientific">mine drainage metagenome</name>
    <dbReference type="NCBI Taxonomy" id="410659"/>
    <lineage>
        <taxon>unclassified sequences</taxon>
        <taxon>metagenomes</taxon>
        <taxon>ecological metagenomes</taxon>
    </lineage>
</organism>
<dbReference type="AlphaFoldDB" id="T1B0F7"/>
<proteinExistence type="predicted"/>
<gene>
    <name evidence="2" type="ORF">B1A_08180</name>
</gene>
<name>T1B0F7_9ZZZZ</name>
<sequence>RLCPDLFEPGKDKKFFYVFDYCQNLEYFSQNIPATEGALGASLGKRLFNARLELIGELDKALAESHRAAAREQRAPPHGPPDSADEVRVQ</sequence>
<feature type="non-terminal residue" evidence="2">
    <location>
        <position position="1"/>
    </location>
</feature>
<feature type="non-terminal residue" evidence="2">
    <location>
        <position position="90"/>
    </location>
</feature>
<comment type="caution">
    <text evidence="2">The sequence shown here is derived from an EMBL/GenBank/DDBJ whole genome shotgun (WGS) entry which is preliminary data.</text>
</comment>
<feature type="compositionally biased region" description="Basic and acidic residues" evidence="1">
    <location>
        <begin position="66"/>
        <end position="75"/>
    </location>
</feature>
<accession>T1B0F7</accession>
<evidence type="ECO:0000256" key="1">
    <source>
        <dbReference type="SAM" id="MobiDB-lite"/>
    </source>
</evidence>
<reference evidence="2" key="2">
    <citation type="journal article" date="2014" name="ISME J.">
        <title>Microbial stratification in low pH oxic and suboxic macroscopic growths along an acid mine drainage.</title>
        <authorList>
            <person name="Mendez-Garcia C."/>
            <person name="Mesa V."/>
            <person name="Sprenger R.R."/>
            <person name="Richter M."/>
            <person name="Diez M.S."/>
            <person name="Solano J."/>
            <person name="Bargiela R."/>
            <person name="Golyshina O.V."/>
            <person name="Manteca A."/>
            <person name="Ramos J.L."/>
            <person name="Gallego J.R."/>
            <person name="Llorente I."/>
            <person name="Martins Dos Santos V.A."/>
            <person name="Jensen O.N."/>
            <person name="Pelaez A.I."/>
            <person name="Sanchez J."/>
            <person name="Ferrer M."/>
        </authorList>
    </citation>
    <scope>NUCLEOTIDE SEQUENCE</scope>
</reference>